<dbReference type="SUPFAM" id="SSF48452">
    <property type="entry name" value="TPR-like"/>
    <property type="match status" value="2"/>
</dbReference>
<dbReference type="PROSITE" id="PS50005">
    <property type="entry name" value="TPR"/>
    <property type="match status" value="1"/>
</dbReference>
<dbReference type="EMBL" id="JAKFHA010000037">
    <property type="protein sequence ID" value="MCF2532664.1"/>
    <property type="molecule type" value="Genomic_DNA"/>
</dbReference>
<evidence type="ECO:0000313" key="3">
    <source>
        <dbReference type="Proteomes" id="UP001165378"/>
    </source>
</evidence>
<dbReference type="InterPro" id="IPR019734">
    <property type="entry name" value="TPR_rpt"/>
</dbReference>
<gene>
    <name evidence="2" type="ORF">LZ495_36400</name>
</gene>
<dbReference type="RefSeq" id="WP_235057439.1">
    <property type="nucleotide sequence ID" value="NZ_JAKFHA010000037.1"/>
</dbReference>
<keyword evidence="3" id="KW-1185">Reference proteome</keyword>
<dbReference type="Gene3D" id="1.25.40.10">
    <property type="entry name" value="Tetratricopeptide repeat domain"/>
    <property type="match status" value="1"/>
</dbReference>
<keyword evidence="1" id="KW-0802">TPR repeat</keyword>
<protein>
    <recommendedName>
        <fullName evidence="4">Tetratricopeptide repeat protein</fullName>
    </recommendedName>
</protein>
<evidence type="ECO:0008006" key="4">
    <source>
        <dbReference type="Google" id="ProtNLM"/>
    </source>
</evidence>
<evidence type="ECO:0000256" key="1">
    <source>
        <dbReference type="PROSITE-ProRule" id="PRU00339"/>
    </source>
</evidence>
<feature type="repeat" description="TPR" evidence="1">
    <location>
        <begin position="590"/>
        <end position="623"/>
    </location>
</feature>
<accession>A0AA41U891</accession>
<comment type="caution">
    <text evidence="2">The sequence shown here is derived from an EMBL/GenBank/DDBJ whole genome shotgun (WGS) entry which is preliminary data.</text>
</comment>
<proteinExistence type="predicted"/>
<reference evidence="2" key="1">
    <citation type="submission" date="2022-01" db="EMBL/GenBank/DDBJ databases">
        <title>Genome-Based Taxonomic Classification of the Phylum Actinobacteria.</title>
        <authorList>
            <person name="Gao Y."/>
        </authorList>
    </citation>
    <scope>NUCLEOTIDE SEQUENCE</scope>
    <source>
        <strain evidence="2">KLBMP 8922</strain>
    </source>
</reference>
<dbReference type="Proteomes" id="UP001165378">
    <property type="component" value="Unassembled WGS sequence"/>
</dbReference>
<name>A0AA41U891_9ACTN</name>
<sequence length="988" mass="105297">MFDEITDEDSFFAAYTANDDQPYGIPRTARAEALVDAAARLDRPQLLAYSLVGAIKAYNYGGESPKSPVAMARLLRLYDEQPGEFDERLTHLLFWYLKWITSSLLAVPEVPLATIRGYQAEMERRYRTAGHSMRPVHQNAFYLARHVGDDDAAQQAFTAWLAADREELADCDACERRTQGRWLMGRGDDAGALDLFAPTLAGALSCAEEPQYTLGASLLPLVRLGRADEARGHHLRGYRKVRGKVSTYSTVAEHIEFCALTGNEGRGAEILAEHRGWLARPASDLLDHLGFLEGAAVLLNRLTATGHGRMPVADVPGTDGTAADLLALCRSEMESLTARFDTRNGTDAVTRRMHERIGQEPLAERLVLGVRSVLPAPRTAPPAPAAPAAAPPAALGLEELAARAKDLYDQAHPDMSEAWRQYAEAANAAGKELPLHDAAMVHVDSAYQARLRDDYRESAAWEDQAAEMFDAAGSPAEAAASQAMSRLSLFLGAQHDRAGHSGTDAAGPQPATVVPLPDFSDLAARTAALAADDPAHLRSHFRVLRCSAVVQLASLSSAEEEQPTAGARLAEAVDAVADAADRSGLAQHRITAYELQGQVALQRGDHDTALAAFGTAVELADKAGRPWDALHARGIRGQLLLAFRSAEEAEPDLRSAADLADTYPSVGIPSGPLRADLAKALAGQGRFEESVEQASRAADWCDAHDAPDLAANCRMGMAHALLRLGRPADAAAVAEETLPEVERLVGPDDPAPLMESYWLLGSCLQQIGEAAGAAHAFARAAGYADRSADTETRMQLTSEAAHALAQAGAHTEAELAFGRGMELLRELGLTGGLVRMLRASAWNLLEGAGREVPEATADAVLARFAEADQVVAAAPGDTGEFDRGQELMYTRTQTADALTRLGRYPEAVEAAGSEAERLAAGLPRHAEEYAEMASLAAPVEAYGLDRPHAARARLDAAAASLSAVGCPAPAERLRAVRAQLPPAPDAEG</sequence>
<organism evidence="2 3">
    <name type="scientific">Yinghuangia soli</name>
    <dbReference type="NCBI Taxonomy" id="2908204"/>
    <lineage>
        <taxon>Bacteria</taxon>
        <taxon>Bacillati</taxon>
        <taxon>Actinomycetota</taxon>
        <taxon>Actinomycetes</taxon>
        <taxon>Kitasatosporales</taxon>
        <taxon>Streptomycetaceae</taxon>
        <taxon>Yinghuangia</taxon>
    </lineage>
</organism>
<dbReference type="InterPro" id="IPR011990">
    <property type="entry name" value="TPR-like_helical_dom_sf"/>
</dbReference>
<evidence type="ECO:0000313" key="2">
    <source>
        <dbReference type="EMBL" id="MCF2532664.1"/>
    </source>
</evidence>
<dbReference type="AlphaFoldDB" id="A0AA41U891"/>